<gene>
    <name evidence="1" type="ORF">F2Q69_00033747</name>
</gene>
<organism evidence="1 2">
    <name type="scientific">Brassica cretica</name>
    <name type="common">Mustard</name>
    <dbReference type="NCBI Taxonomy" id="69181"/>
    <lineage>
        <taxon>Eukaryota</taxon>
        <taxon>Viridiplantae</taxon>
        <taxon>Streptophyta</taxon>
        <taxon>Embryophyta</taxon>
        <taxon>Tracheophyta</taxon>
        <taxon>Spermatophyta</taxon>
        <taxon>Magnoliopsida</taxon>
        <taxon>eudicotyledons</taxon>
        <taxon>Gunneridae</taxon>
        <taxon>Pentapetalae</taxon>
        <taxon>rosids</taxon>
        <taxon>malvids</taxon>
        <taxon>Brassicales</taxon>
        <taxon>Brassicaceae</taxon>
        <taxon>Brassiceae</taxon>
        <taxon>Brassica</taxon>
    </lineage>
</organism>
<sequence length="78" mass="8236">MFYLLVPPPLSSSCLAPSLPPLLDSSSIYLAASCSSSVSLSSLLDSFSFPLLLILAQLPPPQLASSAISTPQFLQIQR</sequence>
<accession>A0A8S9SEC5</accession>
<protein>
    <submittedName>
        <fullName evidence="1">Uncharacterized protein</fullName>
    </submittedName>
</protein>
<reference evidence="1" key="1">
    <citation type="submission" date="2019-12" db="EMBL/GenBank/DDBJ databases">
        <title>Genome sequencing and annotation of Brassica cretica.</title>
        <authorList>
            <person name="Studholme D.J."/>
            <person name="Sarris P."/>
        </authorList>
    </citation>
    <scope>NUCLEOTIDE SEQUENCE</scope>
    <source>
        <strain evidence="1">PFS-109/04</strain>
        <tissue evidence="1">Leaf</tissue>
    </source>
</reference>
<dbReference type="EMBL" id="QGKX02000004">
    <property type="protein sequence ID" value="KAF3599731.1"/>
    <property type="molecule type" value="Genomic_DNA"/>
</dbReference>
<comment type="caution">
    <text evidence="1">The sequence shown here is derived from an EMBL/GenBank/DDBJ whole genome shotgun (WGS) entry which is preliminary data.</text>
</comment>
<evidence type="ECO:0000313" key="1">
    <source>
        <dbReference type="EMBL" id="KAF3599731.1"/>
    </source>
</evidence>
<evidence type="ECO:0000313" key="2">
    <source>
        <dbReference type="Proteomes" id="UP000712600"/>
    </source>
</evidence>
<dbReference type="Proteomes" id="UP000712600">
    <property type="component" value="Unassembled WGS sequence"/>
</dbReference>
<name>A0A8S9SEC5_BRACR</name>
<proteinExistence type="predicted"/>
<dbReference type="AlphaFoldDB" id="A0A8S9SEC5"/>